<sequence length="190" mass="20800">MHAQTPAPKSLFLEISKIPILQPALIAIAFLRALIIVASLVLSVFSTTPIAARISVRANKVPDKLHCFNACYGVNRTIVEQTIHSFCASYDGVFLNKDGPAGTFRGIFADQEYTPKPNTAEKGKIHMQMLAQDDESCGTQIVPYSVCSDNFWVTINQCNCCKEDGKQGGIWHTPCLLFIYSPGWNGCIGS</sequence>
<feature type="transmembrane region" description="Helical" evidence="1">
    <location>
        <begin position="20"/>
        <end position="45"/>
    </location>
</feature>
<dbReference type="OrthoDB" id="3813160at2759"/>
<evidence type="ECO:0000256" key="1">
    <source>
        <dbReference type="SAM" id="Phobius"/>
    </source>
</evidence>
<dbReference type="EMBL" id="QWIN01000412">
    <property type="protein sequence ID" value="RMY52180.1"/>
    <property type="molecule type" value="Genomic_DNA"/>
</dbReference>
<keyword evidence="1" id="KW-0812">Transmembrane</keyword>
<keyword evidence="1" id="KW-1133">Transmembrane helix</keyword>
<dbReference type="AlphaFoldDB" id="A0A3M7CJX0"/>
<keyword evidence="1" id="KW-0472">Membrane</keyword>
<accession>A0A3M7CJX0</accession>
<evidence type="ECO:0000313" key="3">
    <source>
        <dbReference type="Proteomes" id="UP000270230"/>
    </source>
</evidence>
<protein>
    <submittedName>
        <fullName evidence="2">Uncharacterized protein</fullName>
    </submittedName>
</protein>
<gene>
    <name evidence="2" type="ORF">D0865_05927</name>
</gene>
<name>A0A3M7CJX0_HORWE</name>
<evidence type="ECO:0000313" key="2">
    <source>
        <dbReference type="EMBL" id="RMY52180.1"/>
    </source>
</evidence>
<dbReference type="Proteomes" id="UP000270230">
    <property type="component" value="Unassembled WGS sequence"/>
</dbReference>
<comment type="caution">
    <text evidence="2">The sequence shown here is derived from an EMBL/GenBank/DDBJ whole genome shotgun (WGS) entry which is preliminary data.</text>
</comment>
<reference evidence="2 3" key="1">
    <citation type="journal article" date="2018" name="BMC Genomics">
        <title>Genomic evidence for intraspecific hybridization in a clonal and extremely halotolerant yeast.</title>
        <authorList>
            <person name="Gostincar C."/>
            <person name="Stajich J.E."/>
            <person name="Zupancic J."/>
            <person name="Zalar P."/>
            <person name="Gunde-Cimerman N."/>
        </authorList>
    </citation>
    <scope>NUCLEOTIDE SEQUENCE [LARGE SCALE GENOMIC DNA]</scope>
    <source>
        <strain evidence="2 3">EXF-151</strain>
    </source>
</reference>
<organism evidence="2 3">
    <name type="scientific">Hortaea werneckii</name>
    <name type="common">Black yeast</name>
    <name type="synonym">Cladosporium werneckii</name>
    <dbReference type="NCBI Taxonomy" id="91943"/>
    <lineage>
        <taxon>Eukaryota</taxon>
        <taxon>Fungi</taxon>
        <taxon>Dikarya</taxon>
        <taxon>Ascomycota</taxon>
        <taxon>Pezizomycotina</taxon>
        <taxon>Dothideomycetes</taxon>
        <taxon>Dothideomycetidae</taxon>
        <taxon>Mycosphaerellales</taxon>
        <taxon>Teratosphaeriaceae</taxon>
        <taxon>Hortaea</taxon>
    </lineage>
</organism>
<proteinExistence type="predicted"/>